<protein>
    <submittedName>
        <fullName evidence="4">Glutathione S-transferase</fullName>
    </submittedName>
</protein>
<dbReference type="PANTHER" id="PTHR44051:SF23">
    <property type="entry name" value="GLUTATHIONE S-TRANSFERASE-LIKE PROTEIN TPCF"/>
    <property type="match status" value="1"/>
</dbReference>
<accession>A0A6A6RPI6</accession>
<dbReference type="PANTHER" id="PTHR44051">
    <property type="entry name" value="GLUTATHIONE S-TRANSFERASE-RELATED"/>
    <property type="match status" value="1"/>
</dbReference>
<comment type="similarity">
    <text evidence="1">Belongs to the GST superfamily.</text>
</comment>
<dbReference type="GO" id="GO:0016740">
    <property type="term" value="F:transferase activity"/>
    <property type="evidence" value="ECO:0007669"/>
    <property type="project" value="UniProtKB-KW"/>
</dbReference>
<dbReference type="SUPFAM" id="SSF52833">
    <property type="entry name" value="Thioredoxin-like"/>
    <property type="match status" value="1"/>
</dbReference>
<dbReference type="EMBL" id="MU006798">
    <property type="protein sequence ID" value="KAF2636491.1"/>
    <property type="molecule type" value="Genomic_DNA"/>
</dbReference>
<dbReference type="Pfam" id="PF13417">
    <property type="entry name" value="GST_N_3"/>
    <property type="match status" value="1"/>
</dbReference>
<dbReference type="InterPro" id="IPR036282">
    <property type="entry name" value="Glutathione-S-Trfase_C_sf"/>
</dbReference>
<name>A0A6A6RPI6_9PLEO</name>
<dbReference type="InterPro" id="IPR010987">
    <property type="entry name" value="Glutathione-S-Trfase_C-like"/>
</dbReference>
<dbReference type="InterPro" id="IPR036249">
    <property type="entry name" value="Thioredoxin-like_sf"/>
</dbReference>
<dbReference type="AlphaFoldDB" id="A0A6A6RPI6"/>
<evidence type="ECO:0000259" key="2">
    <source>
        <dbReference type="PROSITE" id="PS50404"/>
    </source>
</evidence>
<dbReference type="Pfam" id="PF13410">
    <property type="entry name" value="GST_C_2"/>
    <property type="match status" value="1"/>
</dbReference>
<feature type="domain" description="GST C-terminal" evidence="3">
    <location>
        <begin position="71"/>
        <end position="208"/>
    </location>
</feature>
<keyword evidence="5" id="KW-1185">Reference proteome</keyword>
<dbReference type="SFLD" id="SFLDG00358">
    <property type="entry name" value="Main_(cytGST)"/>
    <property type="match status" value="1"/>
</dbReference>
<dbReference type="PROSITE" id="PS50404">
    <property type="entry name" value="GST_NTER"/>
    <property type="match status" value="1"/>
</dbReference>
<dbReference type="PROSITE" id="PS50405">
    <property type="entry name" value="GST_CTER"/>
    <property type="match status" value="1"/>
</dbReference>
<evidence type="ECO:0000313" key="5">
    <source>
        <dbReference type="Proteomes" id="UP000799753"/>
    </source>
</evidence>
<dbReference type="SFLD" id="SFLDS00019">
    <property type="entry name" value="Glutathione_Transferase_(cytos"/>
    <property type="match status" value="1"/>
</dbReference>
<dbReference type="OrthoDB" id="422574at2759"/>
<dbReference type="Gene3D" id="1.20.1050.130">
    <property type="match status" value="1"/>
</dbReference>
<proteinExistence type="inferred from homology"/>
<evidence type="ECO:0000256" key="1">
    <source>
        <dbReference type="ARBA" id="ARBA00007409"/>
    </source>
</evidence>
<evidence type="ECO:0000259" key="3">
    <source>
        <dbReference type="PROSITE" id="PS50405"/>
    </source>
</evidence>
<dbReference type="Proteomes" id="UP000799753">
    <property type="component" value="Unassembled WGS sequence"/>
</dbReference>
<organism evidence="4 5">
    <name type="scientific">Massarina eburnea CBS 473.64</name>
    <dbReference type="NCBI Taxonomy" id="1395130"/>
    <lineage>
        <taxon>Eukaryota</taxon>
        <taxon>Fungi</taxon>
        <taxon>Dikarya</taxon>
        <taxon>Ascomycota</taxon>
        <taxon>Pezizomycotina</taxon>
        <taxon>Dothideomycetes</taxon>
        <taxon>Pleosporomycetidae</taxon>
        <taxon>Pleosporales</taxon>
        <taxon>Massarineae</taxon>
        <taxon>Massarinaceae</taxon>
        <taxon>Massarina</taxon>
    </lineage>
</organism>
<keyword evidence="4" id="KW-0808">Transferase</keyword>
<feature type="domain" description="GST N-terminal" evidence="2">
    <location>
        <begin position="1"/>
        <end position="64"/>
    </location>
</feature>
<reference evidence="4" key="1">
    <citation type="journal article" date="2020" name="Stud. Mycol.">
        <title>101 Dothideomycetes genomes: a test case for predicting lifestyles and emergence of pathogens.</title>
        <authorList>
            <person name="Haridas S."/>
            <person name="Albert R."/>
            <person name="Binder M."/>
            <person name="Bloem J."/>
            <person name="Labutti K."/>
            <person name="Salamov A."/>
            <person name="Andreopoulos B."/>
            <person name="Baker S."/>
            <person name="Barry K."/>
            <person name="Bills G."/>
            <person name="Bluhm B."/>
            <person name="Cannon C."/>
            <person name="Castanera R."/>
            <person name="Culley D."/>
            <person name="Daum C."/>
            <person name="Ezra D."/>
            <person name="Gonzalez J."/>
            <person name="Henrissat B."/>
            <person name="Kuo A."/>
            <person name="Liang C."/>
            <person name="Lipzen A."/>
            <person name="Lutzoni F."/>
            <person name="Magnuson J."/>
            <person name="Mondo S."/>
            <person name="Nolan M."/>
            <person name="Ohm R."/>
            <person name="Pangilinan J."/>
            <person name="Park H.-J."/>
            <person name="Ramirez L."/>
            <person name="Alfaro M."/>
            <person name="Sun H."/>
            <person name="Tritt A."/>
            <person name="Yoshinaga Y."/>
            <person name="Zwiers L.-H."/>
            <person name="Turgeon B."/>
            <person name="Goodwin S."/>
            <person name="Spatafora J."/>
            <person name="Crous P."/>
            <person name="Grigoriev I."/>
        </authorList>
    </citation>
    <scope>NUCLEOTIDE SEQUENCE</scope>
    <source>
        <strain evidence="4">CBS 473.64</strain>
    </source>
</reference>
<dbReference type="SUPFAM" id="SSF47616">
    <property type="entry name" value="GST C-terminal domain-like"/>
    <property type="match status" value="1"/>
</dbReference>
<sequence>MVLETLNIPYEFAETTFANIKEPAYLAVNPNGRLPAIHDPNTDLTLWESGAIIEYLVETYDQENKLSFPRGSKEAFLAKQWLFFQVSGQGPYYGQAIWFQKYHPERIESAVTRYLDEVRRVTGVLESHLAKQKEAGGGGEEGPWLVGNRFSYADLAFVPWQVLFMEAAPEGRIDFEGFPVVRDWMRRLGEKEGIRKVLEVGLMPKQSA</sequence>
<dbReference type="InterPro" id="IPR004045">
    <property type="entry name" value="Glutathione_S-Trfase_N"/>
</dbReference>
<dbReference type="InterPro" id="IPR040079">
    <property type="entry name" value="Glutathione_S-Trfase"/>
</dbReference>
<evidence type="ECO:0000313" key="4">
    <source>
        <dbReference type="EMBL" id="KAF2636491.1"/>
    </source>
</evidence>
<gene>
    <name evidence="4" type="ORF">P280DRAFT_473038</name>
</gene>